<dbReference type="AlphaFoldDB" id="A0A1L9RD46"/>
<sequence length="204" mass="22178">MSCPCGSVKRHLIIEGLETERPRLVRISSLGPEARSSIPLSVRPMGTTLSRSIIMESAPAASEPGPKRYSIGFEGSKLQTVLSEGSKHHHDNNPHPRGILKQPTSAFPFENDRHSSPHIAPKPVESVRLEVGQPSQSKPPASDIMKVHAYRRRGNSITKDRDSAIVCDKIEIGSGDILMGGSVMPEESNIQNIQAAIVPEGPQW</sequence>
<accession>A0A1L9RD46</accession>
<dbReference type="GeneID" id="63754973"/>
<dbReference type="RefSeq" id="XP_040686450.1">
    <property type="nucleotide sequence ID" value="XM_040839125.1"/>
</dbReference>
<dbReference type="Proteomes" id="UP000184383">
    <property type="component" value="Unassembled WGS sequence"/>
</dbReference>
<dbReference type="OrthoDB" id="4475907at2759"/>
<evidence type="ECO:0000256" key="1">
    <source>
        <dbReference type="SAM" id="MobiDB-lite"/>
    </source>
</evidence>
<gene>
    <name evidence="2" type="ORF">ASPWEDRAFT_70430</name>
</gene>
<name>A0A1L9RD46_ASPWE</name>
<protein>
    <submittedName>
        <fullName evidence="2">Uncharacterized protein</fullName>
    </submittedName>
</protein>
<evidence type="ECO:0000313" key="3">
    <source>
        <dbReference type="Proteomes" id="UP000184383"/>
    </source>
</evidence>
<feature type="region of interest" description="Disordered" evidence="1">
    <location>
        <begin position="83"/>
        <end position="120"/>
    </location>
</feature>
<keyword evidence="3" id="KW-1185">Reference proteome</keyword>
<reference evidence="3" key="1">
    <citation type="journal article" date="2017" name="Genome Biol.">
        <title>Comparative genomics reveals high biological diversity and specific adaptations in the industrially and medically important fungal genus Aspergillus.</title>
        <authorList>
            <person name="de Vries R.P."/>
            <person name="Riley R."/>
            <person name="Wiebenga A."/>
            <person name="Aguilar-Osorio G."/>
            <person name="Amillis S."/>
            <person name="Uchima C.A."/>
            <person name="Anderluh G."/>
            <person name="Asadollahi M."/>
            <person name="Askin M."/>
            <person name="Barry K."/>
            <person name="Battaglia E."/>
            <person name="Bayram O."/>
            <person name="Benocci T."/>
            <person name="Braus-Stromeyer S.A."/>
            <person name="Caldana C."/>
            <person name="Canovas D."/>
            <person name="Cerqueira G.C."/>
            <person name="Chen F."/>
            <person name="Chen W."/>
            <person name="Choi C."/>
            <person name="Clum A."/>
            <person name="Dos Santos R.A."/>
            <person name="Damasio A.R."/>
            <person name="Diallinas G."/>
            <person name="Emri T."/>
            <person name="Fekete E."/>
            <person name="Flipphi M."/>
            <person name="Freyberg S."/>
            <person name="Gallo A."/>
            <person name="Gournas C."/>
            <person name="Habgood R."/>
            <person name="Hainaut M."/>
            <person name="Harispe M.L."/>
            <person name="Henrissat B."/>
            <person name="Hilden K.S."/>
            <person name="Hope R."/>
            <person name="Hossain A."/>
            <person name="Karabika E."/>
            <person name="Karaffa L."/>
            <person name="Karanyi Z."/>
            <person name="Krasevec N."/>
            <person name="Kuo A."/>
            <person name="Kusch H."/>
            <person name="LaButti K."/>
            <person name="Lagendijk E.L."/>
            <person name="Lapidus A."/>
            <person name="Levasseur A."/>
            <person name="Lindquist E."/>
            <person name="Lipzen A."/>
            <person name="Logrieco A.F."/>
            <person name="MacCabe A."/>
            <person name="Maekelae M.R."/>
            <person name="Malavazi I."/>
            <person name="Melin P."/>
            <person name="Meyer V."/>
            <person name="Mielnichuk N."/>
            <person name="Miskei M."/>
            <person name="Molnar A.P."/>
            <person name="Mule G."/>
            <person name="Ngan C.Y."/>
            <person name="Orejas M."/>
            <person name="Orosz E."/>
            <person name="Ouedraogo J.P."/>
            <person name="Overkamp K.M."/>
            <person name="Park H.-S."/>
            <person name="Perrone G."/>
            <person name="Piumi F."/>
            <person name="Punt P.J."/>
            <person name="Ram A.F."/>
            <person name="Ramon A."/>
            <person name="Rauscher S."/>
            <person name="Record E."/>
            <person name="Riano-Pachon D.M."/>
            <person name="Robert V."/>
            <person name="Roehrig J."/>
            <person name="Ruller R."/>
            <person name="Salamov A."/>
            <person name="Salih N.S."/>
            <person name="Samson R.A."/>
            <person name="Sandor E."/>
            <person name="Sanguinetti M."/>
            <person name="Schuetze T."/>
            <person name="Sepcic K."/>
            <person name="Shelest E."/>
            <person name="Sherlock G."/>
            <person name="Sophianopoulou V."/>
            <person name="Squina F.M."/>
            <person name="Sun H."/>
            <person name="Susca A."/>
            <person name="Todd R.B."/>
            <person name="Tsang A."/>
            <person name="Unkles S.E."/>
            <person name="van de Wiele N."/>
            <person name="van Rossen-Uffink D."/>
            <person name="Oliveira J.V."/>
            <person name="Vesth T.C."/>
            <person name="Visser J."/>
            <person name="Yu J.-H."/>
            <person name="Zhou M."/>
            <person name="Andersen M.R."/>
            <person name="Archer D.B."/>
            <person name="Baker S.E."/>
            <person name="Benoit I."/>
            <person name="Brakhage A.A."/>
            <person name="Braus G.H."/>
            <person name="Fischer R."/>
            <person name="Frisvad J.C."/>
            <person name="Goldman G.H."/>
            <person name="Houbraken J."/>
            <person name="Oakley B."/>
            <person name="Pocsi I."/>
            <person name="Scazzocchio C."/>
            <person name="Seiboth B."/>
            <person name="vanKuyk P.A."/>
            <person name="Wortman J."/>
            <person name="Dyer P.S."/>
            <person name="Grigoriev I.V."/>
        </authorList>
    </citation>
    <scope>NUCLEOTIDE SEQUENCE [LARGE SCALE GENOMIC DNA]</scope>
    <source>
        <strain evidence="3">DTO 134E9</strain>
    </source>
</reference>
<evidence type="ECO:0000313" key="2">
    <source>
        <dbReference type="EMBL" id="OJJ32773.1"/>
    </source>
</evidence>
<proteinExistence type="predicted"/>
<dbReference type="VEuPathDB" id="FungiDB:ASPWEDRAFT_70430"/>
<dbReference type="EMBL" id="KV878214">
    <property type="protein sequence ID" value="OJJ32773.1"/>
    <property type="molecule type" value="Genomic_DNA"/>
</dbReference>
<organism evidence="2 3">
    <name type="scientific">Aspergillus wentii DTO 134E9</name>
    <dbReference type="NCBI Taxonomy" id="1073089"/>
    <lineage>
        <taxon>Eukaryota</taxon>
        <taxon>Fungi</taxon>
        <taxon>Dikarya</taxon>
        <taxon>Ascomycota</taxon>
        <taxon>Pezizomycotina</taxon>
        <taxon>Eurotiomycetes</taxon>
        <taxon>Eurotiomycetidae</taxon>
        <taxon>Eurotiales</taxon>
        <taxon>Aspergillaceae</taxon>
        <taxon>Aspergillus</taxon>
        <taxon>Aspergillus subgen. Cremei</taxon>
    </lineage>
</organism>